<evidence type="ECO:0000313" key="1">
    <source>
        <dbReference type="EMBL" id="SHL06076.1"/>
    </source>
</evidence>
<sequence>MGRDLKRDDFQIGILNHTSMTTLSQLIVGLMECQDEGTTEPFLKPASDLSTLLELSLVQAGAQKAESLGTAIDVAVYCGARFEEEVDLGEEYALLPFEHLADYVDMDWLKAVAAEQVSWRRMEQVFGIVRRFPWRPSVGNLHFPPEPETRNPPPLFHRWAAEFANLLSVVMSYRVSWLATFEGCIPRRAAKLLGSHHDAAQTHKGRSISHLFSPFDKSEFVETEQIKLVKELFAKRRNTEYPEMAAIIQRLAEAHRRDGRFALDDRVLDLAIVFERLFKPRGRSIGRELEKSAAELLAVTDDEKTSIGEQLRQFYKVRSAIIHGPSDERSRRLISQSEKAWQGCEPIARAALLKKIS</sequence>
<dbReference type="EMBL" id="FQZZ01000027">
    <property type="protein sequence ID" value="SHL06076.1"/>
    <property type="molecule type" value="Genomic_DNA"/>
</dbReference>
<keyword evidence="2" id="KW-1185">Reference proteome</keyword>
<dbReference type="Proteomes" id="UP000324252">
    <property type="component" value="Unassembled WGS sequence"/>
</dbReference>
<gene>
    <name evidence="1" type="ORF">SAMN05444142_1271</name>
</gene>
<name>A0A1H0PFW9_9RHOB</name>
<proteinExistence type="predicted"/>
<reference evidence="1 2" key="1">
    <citation type="submission" date="2016-11" db="EMBL/GenBank/DDBJ databases">
        <authorList>
            <person name="Varghese N."/>
            <person name="Submissions S."/>
        </authorList>
    </citation>
    <scope>NUCLEOTIDE SEQUENCE [LARGE SCALE GENOMIC DNA]</scope>
    <source>
        <strain evidence="1 2">DSM 29620</strain>
    </source>
</reference>
<evidence type="ECO:0000313" key="2">
    <source>
        <dbReference type="Proteomes" id="UP000324252"/>
    </source>
</evidence>
<accession>A0A1H0PFW9</accession>
<dbReference type="AlphaFoldDB" id="A0A1H0PFW9"/>
<organism evidence="1 2">
    <name type="scientific">Lutimaribacter pacificus</name>
    <dbReference type="NCBI Taxonomy" id="391948"/>
    <lineage>
        <taxon>Bacteria</taxon>
        <taxon>Pseudomonadati</taxon>
        <taxon>Pseudomonadota</taxon>
        <taxon>Alphaproteobacteria</taxon>
        <taxon>Rhodobacterales</taxon>
        <taxon>Roseobacteraceae</taxon>
        <taxon>Lutimaribacter</taxon>
    </lineage>
</organism>
<protein>
    <submittedName>
        <fullName evidence="1">Uncharacterized protein</fullName>
    </submittedName>
</protein>
<dbReference type="OrthoDB" id="7828546at2"/>